<protein>
    <submittedName>
        <fullName evidence="2">Protein translocase subunit secE/sec61 gamma</fullName>
    </submittedName>
</protein>
<dbReference type="eggNOG" id="arCOG02204">
    <property type="taxonomic scope" value="Archaea"/>
</dbReference>
<reference evidence="2 3" key="2">
    <citation type="journal article" date="2011" name="Stand. Genomic Sci.">
        <title>Complete genome sequence of Desulfurococcus mucosus type strain (O7/1).</title>
        <authorList>
            <person name="Wirth R."/>
            <person name="Chertkov O."/>
            <person name="Held B."/>
            <person name="Lapidus A."/>
            <person name="Nolan M."/>
            <person name="Lucas S."/>
            <person name="Hammon N."/>
            <person name="Deshpande S."/>
            <person name="Cheng J.F."/>
            <person name="Tapia R."/>
            <person name="Han C."/>
            <person name="Goodwin L."/>
            <person name="Pitluck S."/>
            <person name="Liolios K."/>
            <person name="Ioanna P."/>
            <person name="Ivanova N."/>
            <person name="Mavromatis K."/>
            <person name="Mikhailova N."/>
            <person name="Pati A."/>
            <person name="Chen A."/>
            <person name="Palaniappan K."/>
            <person name="Land M."/>
            <person name="Hauser L."/>
            <person name="Chang Y.J."/>
            <person name="Jeffries C.D."/>
            <person name="Bilek Y."/>
            <person name="Hader T."/>
            <person name="Rohde M."/>
            <person name="Spring S."/>
            <person name="Sikorski J."/>
            <person name="Goker M."/>
            <person name="Woyke T."/>
            <person name="Bristow J."/>
            <person name="Eisen J.A."/>
            <person name="Markowitz V."/>
            <person name="Hugenholtz P."/>
            <person name="Kyrpides N.C."/>
            <person name="Klenk H.P."/>
        </authorList>
    </citation>
    <scope>NUCLEOTIDE SEQUENCE [LARGE SCALE GENOMIC DNA]</scope>
    <source>
        <strain evidence="3">ATCC 35584 / DSM 2162 / JCM 9187 / O7/1</strain>
    </source>
</reference>
<dbReference type="RefSeq" id="WP_013562636.1">
    <property type="nucleotide sequence ID" value="NC_014961.1"/>
</dbReference>
<sequence length="59" mass="6738">MDLRELVDSWRRILLIASRPGLDEYLTVLKISLLGLALVGGISFAIRMVFYTFLYPYTG</sequence>
<dbReference type="GeneID" id="10153823"/>
<name>E8RAA8_DESM0</name>
<feature type="transmembrane region" description="Helical" evidence="1">
    <location>
        <begin position="31"/>
        <end position="54"/>
    </location>
</feature>
<dbReference type="STRING" id="765177.Desmu_1112"/>
<evidence type="ECO:0000313" key="3">
    <source>
        <dbReference type="Proteomes" id="UP000001068"/>
    </source>
</evidence>
<evidence type="ECO:0000256" key="1">
    <source>
        <dbReference type="SAM" id="Phobius"/>
    </source>
</evidence>
<reference evidence="3" key="1">
    <citation type="submission" date="2010-11" db="EMBL/GenBank/DDBJ databases">
        <title>The complete genome of Desulfurococcus mucosus DSM 2162.</title>
        <authorList>
            <consortium name="US DOE Joint Genome Institute (JGI-PGF)"/>
            <person name="Lucas S."/>
            <person name="Copeland A."/>
            <person name="Lapidus A."/>
            <person name="Bruce D."/>
            <person name="Goodwin L."/>
            <person name="Pitluck S."/>
            <person name="Kyrpides N."/>
            <person name="Mavromatis K."/>
            <person name="Pagani I."/>
            <person name="Ivanova N."/>
            <person name="Ovchinnikova G."/>
            <person name="Chertkov O."/>
            <person name="Held B."/>
            <person name="Brettin T."/>
            <person name="Detter J.C."/>
            <person name="Tapia R."/>
            <person name="Han C."/>
            <person name="Land M."/>
            <person name="Hauser L."/>
            <person name="Markowitz V."/>
            <person name="Cheng J.-F."/>
            <person name="Hugenholtz P."/>
            <person name="Woyke T."/>
            <person name="Wu D."/>
            <person name="Wirth R."/>
            <person name="Bilek Y."/>
            <person name="Hader T."/>
            <person name="Klenk H.-P."/>
            <person name="Eisen J.A."/>
        </authorList>
    </citation>
    <scope>NUCLEOTIDE SEQUENCE [LARGE SCALE GENOMIC DNA]</scope>
    <source>
        <strain evidence="3">ATCC 35584 / DSM 2162 / JCM 9187 / O7/1</strain>
    </source>
</reference>
<dbReference type="Gene3D" id="1.20.5.820">
    <property type="entry name" value="Preprotein translocase SecE subunit"/>
    <property type="match status" value="1"/>
</dbReference>
<keyword evidence="1" id="KW-0472">Membrane</keyword>
<evidence type="ECO:0000313" key="2">
    <source>
        <dbReference type="EMBL" id="ADV65414.1"/>
    </source>
</evidence>
<dbReference type="Proteomes" id="UP000001068">
    <property type="component" value="Chromosome"/>
</dbReference>
<gene>
    <name evidence="2" type="ordered locus">Desmu_1112</name>
</gene>
<keyword evidence="3" id="KW-1185">Reference proteome</keyword>
<organism evidence="2 3">
    <name type="scientific">Desulfurococcus mucosus (strain ATCC 35584 / DSM 2162 / JCM 9187 / O7/1)</name>
    <dbReference type="NCBI Taxonomy" id="765177"/>
    <lineage>
        <taxon>Archaea</taxon>
        <taxon>Thermoproteota</taxon>
        <taxon>Thermoprotei</taxon>
        <taxon>Desulfurococcales</taxon>
        <taxon>Desulfurococcaceae</taxon>
        <taxon>Desulfurococcus</taxon>
    </lineage>
</organism>
<dbReference type="SUPFAM" id="SSF103456">
    <property type="entry name" value="Preprotein translocase SecE subunit"/>
    <property type="match status" value="1"/>
</dbReference>
<dbReference type="InterPro" id="IPR023391">
    <property type="entry name" value="Prot_translocase_SecE_dom_sf"/>
</dbReference>
<keyword evidence="1" id="KW-1133">Transmembrane helix</keyword>
<dbReference type="EMBL" id="CP002363">
    <property type="protein sequence ID" value="ADV65414.1"/>
    <property type="molecule type" value="Genomic_DNA"/>
</dbReference>
<dbReference type="OrthoDB" id="18615at2157"/>
<accession>E8RAA8</accession>
<dbReference type="AlphaFoldDB" id="E8RAA8"/>
<keyword evidence="1" id="KW-0812">Transmembrane</keyword>
<proteinExistence type="predicted"/>
<dbReference type="KEGG" id="dmu:Desmu_1112"/>
<dbReference type="HOGENOM" id="CLU_191921_1_1_2"/>